<dbReference type="Pfam" id="PF00465">
    <property type="entry name" value="Fe-ADH"/>
    <property type="match status" value="1"/>
</dbReference>
<dbReference type="EC" id="1.1.1.-" evidence="6"/>
<dbReference type="Gene3D" id="3.40.50.1970">
    <property type="match status" value="1"/>
</dbReference>
<dbReference type="Pfam" id="PF25137">
    <property type="entry name" value="ADH_Fe_C"/>
    <property type="match status" value="1"/>
</dbReference>
<dbReference type="CDD" id="cd08551">
    <property type="entry name" value="Fe-ADH"/>
    <property type="match status" value="1"/>
</dbReference>
<dbReference type="PANTHER" id="PTHR11496:SF102">
    <property type="entry name" value="ALCOHOL DEHYDROGENASE 4"/>
    <property type="match status" value="1"/>
</dbReference>
<dbReference type="PROSITE" id="PS00913">
    <property type="entry name" value="ADH_IRON_1"/>
    <property type="match status" value="1"/>
</dbReference>
<dbReference type="InterPro" id="IPR018211">
    <property type="entry name" value="ADH_Fe_CS"/>
</dbReference>
<keyword evidence="2 6" id="KW-0560">Oxidoreductase</keyword>
<dbReference type="InterPro" id="IPR039697">
    <property type="entry name" value="Alcohol_dehydrogenase_Fe"/>
</dbReference>
<dbReference type="RefSeq" id="WP_310766169.1">
    <property type="nucleotide sequence ID" value="NZ_CP134050.1"/>
</dbReference>
<keyword evidence="3" id="KW-0520">NAD</keyword>
<evidence type="ECO:0000256" key="2">
    <source>
        <dbReference type="ARBA" id="ARBA00023002"/>
    </source>
</evidence>
<dbReference type="InterPro" id="IPR056798">
    <property type="entry name" value="ADH_Fe_C"/>
</dbReference>
<dbReference type="Proteomes" id="UP001256827">
    <property type="component" value="Chromosome"/>
</dbReference>
<evidence type="ECO:0000313" key="7">
    <source>
        <dbReference type="Proteomes" id="UP001256827"/>
    </source>
</evidence>
<gene>
    <name evidence="6" type="ORF">RGB73_26685</name>
</gene>
<reference evidence="6 7" key="1">
    <citation type="submission" date="2023-09" db="EMBL/GenBank/DDBJ databases">
        <title>Complete Genome and Methylome dissection of Bacillus brevis NEB573 original source of BbsI restriction endonuclease.</title>
        <authorList>
            <person name="Fomenkov A."/>
            <person name="Roberts R.D."/>
        </authorList>
    </citation>
    <scope>NUCLEOTIDE SEQUENCE [LARGE SCALE GENOMIC DNA]</scope>
    <source>
        <strain evidence="6 7">NEB573</strain>
    </source>
</reference>
<name>A0ABY9T290_BREBE</name>
<evidence type="ECO:0000259" key="5">
    <source>
        <dbReference type="Pfam" id="PF25137"/>
    </source>
</evidence>
<proteinExistence type="inferred from homology"/>
<organism evidence="6 7">
    <name type="scientific">Brevibacillus brevis</name>
    <name type="common">Bacillus brevis</name>
    <dbReference type="NCBI Taxonomy" id="1393"/>
    <lineage>
        <taxon>Bacteria</taxon>
        <taxon>Bacillati</taxon>
        <taxon>Bacillota</taxon>
        <taxon>Bacilli</taxon>
        <taxon>Bacillales</taxon>
        <taxon>Paenibacillaceae</taxon>
        <taxon>Brevibacillus</taxon>
    </lineage>
</organism>
<sequence>MPAYRYHCQTRIEMGKGKSKELPELLRFLHVGKSVLLVSDPGVIRAGLVAPIRAALEEAGFRVTLFDALSQNPRDTECLEGASLYREAKADAVVAIGGGSAMDTGKTIALCGANGGTPTDYADGRLPYENIAPIICIPTTAGTGSEVTRSAVITESSTHRKMTLKHETLRPTLALLDPALTYSVPPAVTAATGVDALVHAIEGYTCKVTNPISQALGAQAMRTIVDALPAAYANGQDEEARHAMLEGSLLAGLCFGSADVAAVHCLAEALGGLYDTPHGVANSVFLPYVLKFNAAENKPMHARLGRYMGFAADADSDDQAISKLIEGIRALTESLHIPKLKDLPGVRREDFPRIVELAMKNGSTPSNVRTITAEDYRSILEEAFES</sequence>
<dbReference type="InterPro" id="IPR001670">
    <property type="entry name" value="ADH_Fe/GldA"/>
</dbReference>
<keyword evidence="7" id="KW-1185">Reference proteome</keyword>
<evidence type="ECO:0000313" key="6">
    <source>
        <dbReference type="EMBL" id="WNC14225.1"/>
    </source>
</evidence>
<protein>
    <submittedName>
        <fullName evidence="6">Iron-containing alcohol dehydrogenase</fullName>
        <ecNumber evidence="6">1.1.1.-</ecNumber>
    </submittedName>
</protein>
<evidence type="ECO:0000256" key="3">
    <source>
        <dbReference type="ARBA" id="ARBA00023027"/>
    </source>
</evidence>
<evidence type="ECO:0000256" key="1">
    <source>
        <dbReference type="ARBA" id="ARBA00007358"/>
    </source>
</evidence>
<feature type="domain" description="Alcohol dehydrogenase iron-type/glycerol dehydrogenase GldA" evidence="4">
    <location>
        <begin position="10"/>
        <end position="178"/>
    </location>
</feature>
<dbReference type="EMBL" id="CP134050">
    <property type="protein sequence ID" value="WNC14225.1"/>
    <property type="molecule type" value="Genomic_DNA"/>
</dbReference>
<dbReference type="GO" id="GO:0016491">
    <property type="term" value="F:oxidoreductase activity"/>
    <property type="evidence" value="ECO:0007669"/>
    <property type="project" value="UniProtKB-KW"/>
</dbReference>
<feature type="domain" description="Fe-containing alcohol dehydrogenase-like C-terminal" evidence="5">
    <location>
        <begin position="189"/>
        <end position="384"/>
    </location>
</feature>
<dbReference type="PANTHER" id="PTHR11496">
    <property type="entry name" value="ALCOHOL DEHYDROGENASE"/>
    <property type="match status" value="1"/>
</dbReference>
<evidence type="ECO:0000259" key="4">
    <source>
        <dbReference type="Pfam" id="PF00465"/>
    </source>
</evidence>
<dbReference type="Gene3D" id="1.20.1090.10">
    <property type="entry name" value="Dehydroquinate synthase-like - alpha domain"/>
    <property type="match status" value="1"/>
</dbReference>
<accession>A0ABY9T290</accession>
<dbReference type="SUPFAM" id="SSF56796">
    <property type="entry name" value="Dehydroquinate synthase-like"/>
    <property type="match status" value="1"/>
</dbReference>
<comment type="similarity">
    <text evidence="1">Belongs to the iron-containing alcohol dehydrogenase family.</text>
</comment>